<sequence length="358" mass="41328">MTTRGVLNGERMVQVLIAFVLSAAFALVTAYLSLSLQLIHFFEARHTAETFESAVDSKTIKNAVLVTLRYLYSLFRYAFCRNGVRRDGTLSQSERQRLYKFCEDFLLTLSDQQLVTGIAILVAGWINRKTSTVYQFEMVNALAWMSSDVHLLTVGQLRAFFRKNPLAKHWRAAGMFSTFVLLFVANFYRGHVDWYSNFHHPTQCLIDDVNRSASYIRGSAAENMLIWGLLLFYSYARGIIPLYYDTDKWRDRLLSLREGYLRDNRRVSYIRLALLDIFWIVSSEVFNVIIVQTFWFSYGNRSIWCDRILALSYGVLDAEDSAWGLGEIVPLFLLALPVLNSLDFFIWIHKPTSEEAVG</sequence>
<keyword evidence="1" id="KW-1133">Transmembrane helix</keyword>
<organism evidence="2 3">
    <name type="scientific">Exophiala spinifera</name>
    <dbReference type="NCBI Taxonomy" id="91928"/>
    <lineage>
        <taxon>Eukaryota</taxon>
        <taxon>Fungi</taxon>
        <taxon>Dikarya</taxon>
        <taxon>Ascomycota</taxon>
        <taxon>Pezizomycotina</taxon>
        <taxon>Eurotiomycetes</taxon>
        <taxon>Chaetothyriomycetidae</taxon>
        <taxon>Chaetothyriales</taxon>
        <taxon>Herpotrichiellaceae</taxon>
        <taxon>Exophiala</taxon>
    </lineage>
</organism>
<dbReference type="Proteomes" id="UP000053328">
    <property type="component" value="Unassembled WGS sequence"/>
</dbReference>
<name>A0A0D2B2M2_9EURO</name>
<dbReference type="GeneID" id="27335448"/>
<feature type="transmembrane region" description="Helical" evidence="1">
    <location>
        <begin position="272"/>
        <end position="295"/>
    </location>
</feature>
<dbReference type="STRING" id="91928.A0A0D2B2M2"/>
<keyword evidence="3" id="KW-1185">Reference proteome</keyword>
<dbReference type="PANTHER" id="PTHR37577">
    <property type="entry name" value="INTEGRAL MEMBRANE PROTEIN"/>
    <property type="match status" value="1"/>
</dbReference>
<dbReference type="HOGENOM" id="CLU_760903_0_0_1"/>
<evidence type="ECO:0000256" key="1">
    <source>
        <dbReference type="SAM" id="Phobius"/>
    </source>
</evidence>
<evidence type="ECO:0000313" key="2">
    <source>
        <dbReference type="EMBL" id="KIW13178.1"/>
    </source>
</evidence>
<gene>
    <name evidence="2" type="ORF">PV08_08365</name>
</gene>
<reference evidence="2 3" key="1">
    <citation type="submission" date="2015-01" db="EMBL/GenBank/DDBJ databases">
        <title>The Genome Sequence of Exophiala spinifera CBS89968.</title>
        <authorList>
            <consortium name="The Broad Institute Genomics Platform"/>
            <person name="Cuomo C."/>
            <person name="de Hoog S."/>
            <person name="Gorbushina A."/>
            <person name="Stielow B."/>
            <person name="Teixiera M."/>
            <person name="Abouelleil A."/>
            <person name="Chapman S.B."/>
            <person name="Priest M."/>
            <person name="Young S.K."/>
            <person name="Wortman J."/>
            <person name="Nusbaum C."/>
            <person name="Birren B."/>
        </authorList>
    </citation>
    <scope>NUCLEOTIDE SEQUENCE [LARGE SCALE GENOMIC DNA]</scope>
    <source>
        <strain evidence="2 3">CBS 89968</strain>
    </source>
</reference>
<dbReference type="InterPro" id="IPR053018">
    <property type="entry name" value="Elsinochrome_Biosynth-Asso"/>
</dbReference>
<dbReference type="AlphaFoldDB" id="A0A0D2B2M2"/>
<keyword evidence="1" id="KW-0812">Transmembrane</keyword>
<dbReference type="RefSeq" id="XP_016233394.1">
    <property type="nucleotide sequence ID" value="XM_016382691.1"/>
</dbReference>
<dbReference type="EMBL" id="KN847497">
    <property type="protein sequence ID" value="KIW13178.1"/>
    <property type="molecule type" value="Genomic_DNA"/>
</dbReference>
<feature type="transmembrane region" description="Helical" evidence="1">
    <location>
        <begin position="12"/>
        <end position="34"/>
    </location>
</feature>
<accession>A0A0D2B2M2</accession>
<keyword evidence="1" id="KW-0472">Membrane</keyword>
<evidence type="ECO:0000313" key="3">
    <source>
        <dbReference type="Proteomes" id="UP000053328"/>
    </source>
</evidence>
<protein>
    <submittedName>
        <fullName evidence="2">Uncharacterized protein</fullName>
    </submittedName>
</protein>
<dbReference type="VEuPathDB" id="FungiDB:PV08_08365"/>
<feature type="transmembrane region" description="Helical" evidence="1">
    <location>
        <begin position="169"/>
        <end position="188"/>
    </location>
</feature>
<proteinExistence type="predicted"/>
<feature type="transmembrane region" description="Helical" evidence="1">
    <location>
        <begin position="224"/>
        <end position="244"/>
    </location>
</feature>
<dbReference type="OrthoDB" id="4540880at2759"/>
<dbReference type="PANTHER" id="PTHR37577:SF1">
    <property type="entry name" value="INTEGRAL MEMBRANE PROTEIN"/>
    <property type="match status" value="1"/>
</dbReference>